<protein>
    <submittedName>
        <fullName evidence="1">Uncharacterized protein</fullName>
    </submittedName>
</protein>
<dbReference type="EMBL" id="JAFFGZ010000004">
    <property type="protein sequence ID" value="KAK4645403.1"/>
    <property type="molecule type" value="Genomic_DNA"/>
</dbReference>
<dbReference type="GeneID" id="87891402"/>
<reference evidence="1 2" key="1">
    <citation type="journal article" date="2023" name="bioRxiv">
        <title>High-quality genome assemblies of four members of thePodospora anserinaspecies complex.</title>
        <authorList>
            <person name="Ament-Velasquez S.L."/>
            <person name="Vogan A.A."/>
            <person name="Wallerman O."/>
            <person name="Hartmann F."/>
            <person name="Gautier V."/>
            <person name="Silar P."/>
            <person name="Giraud T."/>
            <person name="Johannesson H."/>
        </authorList>
    </citation>
    <scope>NUCLEOTIDE SEQUENCE [LARGE SCALE GENOMIC DNA]</scope>
    <source>
        <strain evidence="1 2">CBS 112042</strain>
    </source>
</reference>
<accession>A0ABR0FPL4</accession>
<dbReference type="RefSeq" id="XP_062734379.1">
    <property type="nucleotide sequence ID" value="XM_062872278.1"/>
</dbReference>
<comment type="caution">
    <text evidence="1">The sequence shown here is derived from an EMBL/GenBank/DDBJ whole genome shotgun (WGS) entry which is preliminary data.</text>
</comment>
<proteinExistence type="predicted"/>
<keyword evidence="2" id="KW-1185">Reference proteome</keyword>
<sequence length="213" mass="24324">MMDRFDDINERFHLLNRSVADIRRMHNGDLQTLRDDLSMRMEKHQKEMEERLDEDMGAMQKYIHDRSGDFIEDMAVRVKDVVGREREVQLQELRGSKTAVLAAVGGEGEEKSVKEVPTCRWCPKPVLFPFLLPCACERQRKSDRNPKPMGATFLLSKPPADSGVSVKVDEATSKAQKQRLPPVTGFFCHKVCTDVTINEHYTEMHGLFSATSL</sequence>
<name>A0ABR0FPL4_9PEZI</name>
<organism evidence="1 2">
    <name type="scientific">Podospora bellae-mahoneyi</name>
    <dbReference type="NCBI Taxonomy" id="2093777"/>
    <lineage>
        <taxon>Eukaryota</taxon>
        <taxon>Fungi</taxon>
        <taxon>Dikarya</taxon>
        <taxon>Ascomycota</taxon>
        <taxon>Pezizomycotina</taxon>
        <taxon>Sordariomycetes</taxon>
        <taxon>Sordariomycetidae</taxon>
        <taxon>Sordariales</taxon>
        <taxon>Podosporaceae</taxon>
        <taxon>Podospora</taxon>
    </lineage>
</organism>
<evidence type="ECO:0000313" key="2">
    <source>
        <dbReference type="Proteomes" id="UP001322138"/>
    </source>
</evidence>
<gene>
    <name evidence="1" type="ORF">QC761_0032150</name>
</gene>
<evidence type="ECO:0000313" key="1">
    <source>
        <dbReference type="EMBL" id="KAK4645403.1"/>
    </source>
</evidence>
<dbReference type="Proteomes" id="UP001322138">
    <property type="component" value="Unassembled WGS sequence"/>
</dbReference>